<dbReference type="SUPFAM" id="SSF53187">
    <property type="entry name" value="Zn-dependent exopeptidases"/>
    <property type="match status" value="1"/>
</dbReference>
<dbReference type="GO" id="GO:0008270">
    <property type="term" value="F:zinc ion binding"/>
    <property type="evidence" value="ECO:0007669"/>
    <property type="project" value="InterPro"/>
</dbReference>
<evidence type="ECO:0000313" key="5">
    <source>
        <dbReference type="Proteomes" id="UP000177187"/>
    </source>
</evidence>
<evidence type="ECO:0000256" key="1">
    <source>
        <dbReference type="ARBA" id="ARBA00023180"/>
    </source>
</evidence>
<organism evidence="4 5">
    <name type="scientific">Candidatus Coatesbacteria bacterium RBG_13_66_14</name>
    <dbReference type="NCBI Taxonomy" id="1817816"/>
    <lineage>
        <taxon>Bacteria</taxon>
        <taxon>Candidatus Coatesiibacteriota</taxon>
    </lineage>
</organism>
<dbReference type="SMART" id="SM00631">
    <property type="entry name" value="Zn_pept"/>
    <property type="match status" value="1"/>
</dbReference>
<dbReference type="AlphaFoldDB" id="A0A1F5F4F4"/>
<dbReference type="Gene3D" id="2.60.40.1120">
    <property type="entry name" value="Carboxypeptidase-like, regulatory domain"/>
    <property type="match status" value="1"/>
</dbReference>
<proteinExistence type="inferred from homology"/>
<evidence type="ECO:0000256" key="2">
    <source>
        <dbReference type="PROSITE-ProRule" id="PRU01379"/>
    </source>
</evidence>
<feature type="active site" description="Proton donor/acceptor" evidence="2">
    <location>
        <position position="359"/>
    </location>
</feature>
<reference evidence="4 5" key="1">
    <citation type="journal article" date="2016" name="Nat. Commun.">
        <title>Thousands of microbial genomes shed light on interconnected biogeochemical processes in an aquifer system.</title>
        <authorList>
            <person name="Anantharaman K."/>
            <person name="Brown C.T."/>
            <person name="Hug L.A."/>
            <person name="Sharon I."/>
            <person name="Castelle C.J."/>
            <person name="Probst A.J."/>
            <person name="Thomas B.C."/>
            <person name="Singh A."/>
            <person name="Wilkins M.J."/>
            <person name="Karaoz U."/>
            <person name="Brodie E.L."/>
            <person name="Williams K.H."/>
            <person name="Hubbard S.S."/>
            <person name="Banfield J.F."/>
        </authorList>
    </citation>
    <scope>NUCLEOTIDE SEQUENCE [LARGE SCALE GENOMIC DNA]</scope>
</reference>
<dbReference type="Pfam" id="PF13620">
    <property type="entry name" value="CarboxypepD_reg"/>
    <property type="match status" value="1"/>
</dbReference>
<accession>A0A1F5F4F4</accession>
<dbReference type="InterPro" id="IPR050753">
    <property type="entry name" value="Peptidase_M14_domain"/>
</dbReference>
<dbReference type="Proteomes" id="UP000177187">
    <property type="component" value="Unassembled WGS sequence"/>
</dbReference>
<dbReference type="CDD" id="cd18173">
    <property type="entry name" value="M14_CP_bacteria"/>
    <property type="match status" value="1"/>
</dbReference>
<dbReference type="InterPro" id="IPR000834">
    <property type="entry name" value="Peptidase_M14"/>
</dbReference>
<name>A0A1F5F4F4_9BACT</name>
<dbReference type="GO" id="GO:0005615">
    <property type="term" value="C:extracellular space"/>
    <property type="evidence" value="ECO:0007669"/>
    <property type="project" value="TreeGrafter"/>
</dbReference>
<protein>
    <recommendedName>
        <fullName evidence="3">Peptidase M14 domain-containing protein</fullName>
    </recommendedName>
</protein>
<comment type="caution">
    <text evidence="4">The sequence shown here is derived from an EMBL/GenBank/DDBJ whole genome shotgun (WGS) entry which is preliminary data.</text>
</comment>
<dbReference type="PRINTS" id="PR00765">
    <property type="entry name" value="CRBOXYPTASEA"/>
</dbReference>
<comment type="similarity">
    <text evidence="2">Belongs to the peptidase M14 family.</text>
</comment>
<dbReference type="GO" id="GO:0006518">
    <property type="term" value="P:peptide metabolic process"/>
    <property type="evidence" value="ECO:0007669"/>
    <property type="project" value="TreeGrafter"/>
</dbReference>
<gene>
    <name evidence="4" type="ORF">A2Y64_01760</name>
</gene>
<dbReference type="InterPro" id="IPR008969">
    <property type="entry name" value="CarboxyPept-like_regulatory"/>
</dbReference>
<sequence>MKRIVFLLLVWAVLTGATESLVLVGPIERDDLALLSGYPLVIDDYRSGYAYCYTDAPGLLAGLPWPHRVLVADLAAHYAAERALWPADDRDEPWDAFHSYDDTIALLQQWAAEYPNICRLVDAGDSVQGRKLYVLVVTDNPSFEEYEPEVRIVGTIHGDEITANEIVLYAAERLLTGYGVDPEITGLVKGFEIWLQPLVNPDGYVMGTRLNADGVDLNRNFSYQWDSDEWYAGPAPFSEPETRAVADYSGCREAHVPDVVEDNTFVLGLTYHSGAICVNYVWNYQQERAPDDAHVQTICYDYSDSCELSPQYPPWVEGHSHQDDTYMDWVTNGWDWYETHGDLNDWSYGARGCIDTTIEADDDKHTDPRDILSQADVNWYAVKSWIEWADDGLHGRVTEAGGGPVPVTITVGDRDEGFAYSDPTQHGDYWLPLADGLYNIAFSAMGYVPVVFEDVEVTGEDTPPLDVELDPLEAGDDLVLSAGRTSDGVLVLWRPVGVYTGFNLYRCDAAGHVGEKLNGSVLPDSTVSFLDLEPPAPVARYRLEAFTPEGHRLLFGPVETETGADQERFAILGIYPNPVGERAGVEVSSAGGYCEISVYDLAGRLECVLYRGELPSGRKLVELDAGGLANGVHLLVAHGDGVRVQRFVVAR</sequence>
<dbReference type="PANTHER" id="PTHR11532">
    <property type="entry name" value="PROTEASE M14 CARBOXYPEPTIDASE"/>
    <property type="match status" value="1"/>
</dbReference>
<keyword evidence="1" id="KW-0325">Glycoprotein</keyword>
<dbReference type="EMBL" id="MFAF01000102">
    <property type="protein sequence ID" value="OGD74466.1"/>
    <property type="molecule type" value="Genomic_DNA"/>
</dbReference>
<dbReference type="GO" id="GO:0016485">
    <property type="term" value="P:protein processing"/>
    <property type="evidence" value="ECO:0007669"/>
    <property type="project" value="TreeGrafter"/>
</dbReference>
<dbReference type="Pfam" id="PF00246">
    <property type="entry name" value="Peptidase_M14"/>
    <property type="match status" value="1"/>
</dbReference>
<feature type="domain" description="Peptidase M14" evidence="3">
    <location>
        <begin position="96"/>
        <end position="389"/>
    </location>
</feature>
<dbReference type="Gene3D" id="3.40.630.10">
    <property type="entry name" value="Zn peptidases"/>
    <property type="match status" value="1"/>
</dbReference>
<dbReference type="GO" id="GO:0004181">
    <property type="term" value="F:metallocarboxypeptidase activity"/>
    <property type="evidence" value="ECO:0007669"/>
    <property type="project" value="InterPro"/>
</dbReference>
<dbReference type="SUPFAM" id="SSF49464">
    <property type="entry name" value="Carboxypeptidase regulatory domain-like"/>
    <property type="match status" value="1"/>
</dbReference>
<evidence type="ECO:0000313" key="4">
    <source>
        <dbReference type="EMBL" id="OGD74466.1"/>
    </source>
</evidence>
<dbReference type="STRING" id="1817816.A2Y64_01760"/>
<evidence type="ECO:0000259" key="3">
    <source>
        <dbReference type="PROSITE" id="PS52035"/>
    </source>
</evidence>
<dbReference type="PANTHER" id="PTHR11532:SF57">
    <property type="entry name" value="CARBOXYPEPTIDASE D, B"/>
    <property type="match status" value="1"/>
</dbReference>
<dbReference type="PROSITE" id="PS52035">
    <property type="entry name" value="PEPTIDASE_M14"/>
    <property type="match status" value="1"/>
</dbReference>